<accession>A0ABQ9ZPI5</accession>
<keyword evidence="2" id="KW-1185">Reference proteome</keyword>
<dbReference type="EMBL" id="JAOYFB010000004">
    <property type="protein sequence ID" value="KAK4014842.1"/>
    <property type="molecule type" value="Genomic_DNA"/>
</dbReference>
<dbReference type="Proteomes" id="UP001234178">
    <property type="component" value="Unassembled WGS sequence"/>
</dbReference>
<gene>
    <name evidence="1" type="ORF">OUZ56_027352</name>
</gene>
<evidence type="ECO:0000313" key="2">
    <source>
        <dbReference type="Proteomes" id="UP001234178"/>
    </source>
</evidence>
<name>A0ABQ9ZPI5_9CRUS</name>
<proteinExistence type="predicted"/>
<sequence length="63" mass="6808">MEQAGSMSWLVGSKIDPDCDVMVMFSRGQFGVSSNSSLLTPTNVNSDSRFLKENDVLHSPAAD</sequence>
<protein>
    <submittedName>
        <fullName evidence="1">Uncharacterized protein</fullName>
    </submittedName>
</protein>
<organism evidence="1 2">
    <name type="scientific">Daphnia magna</name>
    <dbReference type="NCBI Taxonomy" id="35525"/>
    <lineage>
        <taxon>Eukaryota</taxon>
        <taxon>Metazoa</taxon>
        <taxon>Ecdysozoa</taxon>
        <taxon>Arthropoda</taxon>
        <taxon>Crustacea</taxon>
        <taxon>Branchiopoda</taxon>
        <taxon>Diplostraca</taxon>
        <taxon>Cladocera</taxon>
        <taxon>Anomopoda</taxon>
        <taxon>Daphniidae</taxon>
        <taxon>Daphnia</taxon>
    </lineage>
</organism>
<comment type="caution">
    <text evidence="1">The sequence shown here is derived from an EMBL/GenBank/DDBJ whole genome shotgun (WGS) entry which is preliminary data.</text>
</comment>
<evidence type="ECO:0000313" key="1">
    <source>
        <dbReference type="EMBL" id="KAK4014842.1"/>
    </source>
</evidence>
<reference evidence="1 2" key="1">
    <citation type="journal article" date="2023" name="Nucleic Acids Res.">
        <title>The hologenome of Daphnia magna reveals possible DNA methylation and microbiome-mediated evolution of the host genome.</title>
        <authorList>
            <person name="Chaturvedi A."/>
            <person name="Li X."/>
            <person name="Dhandapani V."/>
            <person name="Marshall H."/>
            <person name="Kissane S."/>
            <person name="Cuenca-Cambronero M."/>
            <person name="Asole G."/>
            <person name="Calvet F."/>
            <person name="Ruiz-Romero M."/>
            <person name="Marangio P."/>
            <person name="Guigo R."/>
            <person name="Rago D."/>
            <person name="Mirbahai L."/>
            <person name="Eastwood N."/>
            <person name="Colbourne J.K."/>
            <person name="Zhou J."/>
            <person name="Mallon E."/>
            <person name="Orsini L."/>
        </authorList>
    </citation>
    <scope>NUCLEOTIDE SEQUENCE [LARGE SCALE GENOMIC DNA]</scope>
    <source>
        <strain evidence="1">LRV0_1</strain>
    </source>
</reference>